<reference evidence="1" key="1">
    <citation type="submission" date="2023-06" db="EMBL/GenBank/DDBJ databases">
        <authorList>
            <consortium name="Lawrence Berkeley National Laboratory"/>
            <person name="Ahrendt S."/>
            <person name="Sahu N."/>
            <person name="Indic B."/>
            <person name="Wong-Bajracharya J."/>
            <person name="Merenyi Z."/>
            <person name="Ke H.-M."/>
            <person name="Monk M."/>
            <person name="Kocsube S."/>
            <person name="Drula E."/>
            <person name="Lipzen A."/>
            <person name="Balint B."/>
            <person name="Henrissat B."/>
            <person name="Andreopoulos B."/>
            <person name="Martin F.M."/>
            <person name="Harder C.B."/>
            <person name="Rigling D."/>
            <person name="Ford K.L."/>
            <person name="Foster G.D."/>
            <person name="Pangilinan J."/>
            <person name="Papanicolaou A."/>
            <person name="Barry K."/>
            <person name="LaButti K."/>
            <person name="Viragh M."/>
            <person name="Koriabine M."/>
            <person name="Yan M."/>
            <person name="Riley R."/>
            <person name="Champramary S."/>
            <person name="Plett K.L."/>
            <person name="Tsai I.J."/>
            <person name="Slot J."/>
            <person name="Sipos G."/>
            <person name="Plett J."/>
            <person name="Nagy L.G."/>
            <person name="Grigoriev I.V."/>
        </authorList>
    </citation>
    <scope>NUCLEOTIDE SEQUENCE</scope>
    <source>
        <strain evidence="1">HWK02</strain>
    </source>
</reference>
<name>A0AA39P6S9_9AGAR</name>
<keyword evidence="2" id="KW-1185">Reference proteome</keyword>
<evidence type="ECO:0000313" key="2">
    <source>
        <dbReference type="Proteomes" id="UP001175228"/>
    </source>
</evidence>
<dbReference type="InterPro" id="IPR036047">
    <property type="entry name" value="F-box-like_dom_sf"/>
</dbReference>
<dbReference type="AlphaFoldDB" id="A0AA39P6S9"/>
<accession>A0AA39P6S9</accession>
<evidence type="ECO:0008006" key="3">
    <source>
        <dbReference type="Google" id="ProtNLM"/>
    </source>
</evidence>
<dbReference type="EMBL" id="JAUEPU010000094">
    <property type="protein sequence ID" value="KAK0478653.1"/>
    <property type="molecule type" value="Genomic_DNA"/>
</dbReference>
<organism evidence="1 2">
    <name type="scientific">Armillaria luteobubalina</name>
    <dbReference type="NCBI Taxonomy" id="153913"/>
    <lineage>
        <taxon>Eukaryota</taxon>
        <taxon>Fungi</taxon>
        <taxon>Dikarya</taxon>
        <taxon>Basidiomycota</taxon>
        <taxon>Agaricomycotina</taxon>
        <taxon>Agaricomycetes</taxon>
        <taxon>Agaricomycetidae</taxon>
        <taxon>Agaricales</taxon>
        <taxon>Marasmiineae</taxon>
        <taxon>Physalacriaceae</taxon>
        <taxon>Armillaria</taxon>
    </lineage>
</organism>
<gene>
    <name evidence="1" type="ORF">EDD18DRAFT_1114084</name>
</gene>
<comment type="caution">
    <text evidence="1">The sequence shown here is derived from an EMBL/GenBank/DDBJ whole genome shotgun (WGS) entry which is preliminary data.</text>
</comment>
<proteinExistence type="predicted"/>
<sequence length="313" mass="35385">MPVYTSDLVVSSWMKGNPLKAELYRSLKPLLSQFISDWQALDEKCASKPFSNWDTALSSLFMDFPDEIKMAIINTVPCSDLLSLHPVSRHLWELVTPIMHSHLCFRVPPSGWLAFAEESILLHRWAVTAELLGTIFIDEAWFLVESVSFQSWPMNQYCFFNFLDNAAVTMKDLIVARCSLTCHSLLGMLALGTMLESLEFDHVDNSFVITLPDPTSTEVQNCSGEEPPSGVHSTFEVKLHTGHTTRSFLYPCIQWGWTEMSESLTTLTIHYCDVEYPAFHNGHLPLASLNMLKHIKLVVPVSSICHVLWSTVT</sequence>
<protein>
    <recommendedName>
        <fullName evidence="3">F-box domain-containing protein</fullName>
    </recommendedName>
</protein>
<dbReference type="SUPFAM" id="SSF81383">
    <property type="entry name" value="F-box domain"/>
    <property type="match status" value="1"/>
</dbReference>
<evidence type="ECO:0000313" key="1">
    <source>
        <dbReference type="EMBL" id="KAK0478653.1"/>
    </source>
</evidence>
<dbReference type="Proteomes" id="UP001175228">
    <property type="component" value="Unassembled WGS sequence"/>
</dbReference>